<sequence>MSAYSSESQNSFTSVAWDDIPPPPGTAKLLFMDTLLHTYPLTQEIYNATEYTSDIGVVEKHFTWLWEELPEWERQCWIDEHYRVSLLYQEMYPDWERNPWASQSIIRLSPEEEMEKQIQDALRPYPLEWFKATVRIDSIEGFDGEYDGTFMETLSSSLTGLYDPSQTRYGRATVSH</sequence>
<name>A0A9W8JAR9_9AGAR</name>
<gene>
    <name evidence="1" type="ORF">H1R20_g7556</name>
</gene>
<accession>A0A9W8JAR9</accession>
<dbReference type="AlphaFoldDB" id="A0A9W8JAR9"/>
<evidence type="ECO:0000313" key="1">
    <source>
        <dbReference type="EMBL" id="KAJ2929548.1"/>
    </source>
</evidence>
<dbReference type="Proteomes" id="UP001140091">
    <property type="component" value="Unassembled WGS sequence"/>
</dbReference>
<dbReference type="EMBL" id="JANBPK010000868">
    <property type="protein sequence ID" value="KAJ2929548.1"/>
    <property type="molecule type" value="Genomic_DNA"/>
</dbReference>
<evidence type="ECO:0000313" key="2">
    <source>
        <dbReference type="Proteomes" id="UP001140091"/>
    </source>
</evidence>
<reference evidence="1" key="1">
    <citation type="submission" date="2022-06" db="EMBL/GenBank/DDBJ databases">
        <title>Genome Sequence of Candolleomyces eurysporus.</title>
        <authorList>
            <person name="Buettner E."/>
        </authorList>
    </citation>
    <scope>NUCLEOTIDE SEQUENCE</scope>
    <source>
        <strain evidence="1">VTCC 930004</strain>
    </source>
</reference>
<organism evidence="1 2">
    <name type="scientific">Candolleomyces eurysporus</name>
    <dbReference type="NCBI Taxonomy" id="2828524"/>
    <lineage>
        <taxon>Eukaryota</taxon>
        <taxon>Fungi</taxon>
        <taxon>Dikarya</taxon>
        <taxon>Basidiomycota</taxon>
        <taxon>Agaricomycotina</taxon>
        <taxon>Agaricomycetes</taxon>
        <taxon>Agaricomycetidae</taxon>
        <taxon>Agaricales</taxon>
        <taxon>Agaricineae</taxon>
        <taxon>Psathyrellaceae</taxon>
        <taxon>Candolleomyces</taxon>
    </lineage>
</organism>
<dbReference type="InterPro" id="IPR036910">
    <property type="entry name" value="HMG_box_dom_sf"/>
</dbReference>
<feature type="non-terminal residue" evidence="1">
    <location>
        <position position="176"/>
    </location>
</feature>
<protein>
    <submittedName>
        <fullName evidence="1">Uncharacterized protein</fullName>
    </submittedName>
</protein>
<dbReference type="SUPFAM" id="SSF47095">
    <property type="entry name" value="HMG-box"/>
    <property type="match status" value="1"/>
</dbReference>
<proteinExistence type="predicted"/>
<comment type="caution">
    <text evidence="1">The sequence shown here is derived from an EMBL/GenBank/DDBJ whole genome shotgun (WGS) entry which is preliminary data.</text>
</comment>
<keyword evidence="2" id="KW-1185">Reference proteome</keyword>